<dbReference type="Proteomes" id="UP001230496">
    <property type="component" value="Chromosome"/>
</dbReference>
<dbReference type="Gene3D" id="3.40.50.2300">
    <property type="match status" value="2"/>
</dbReference>
<accession>A0AA51REJ9</accession>
<dbReference type="InterPro" id="IPR028082">
    <property type="entry name" value="Peripla_BP_I"/>
</dbReference>
<dbReference type="RefSeq" id="WP_308350806.1">
    <property type="nucleotide sequence ID" value="NZ_CP129971.1"/>
</dbReference>
<keyword evidence="2" id="KW-0732">Signal</keyword>
<protein>
    <submittedName>
        <fullName evidence="4">ABC transporter substrate-binding protein</fullName>
    </submittedName>
</protein>
<evidence type="ECO:0000256" key="1">
    <source>
        <dbReference type="ARBA" id="ARBA00010062"/>
    </source>
</evidence>
<dbReference type="EMBL" id="CP129971">
    <property type="protein sequence ID" value="WMN12614.1"/>
    <property type="molecule type" value="Genomic_DNA"/>
</dbReference>
<keyword evidence="5" id="KW-1185">Reference proteome</keyword>
<evidence type="ECO:0000256" key="2">
    <source>
        <dbReference type="ARBA" id="ARBA00022729"/>
    </source>
</evidence>
<dbReference type="KEGG" id="msaa:QYS49_34085"/>
<comment type="similarity">
    <text evidence="1">Belongs to the leucine-binding protein family.</text>
</comment>
<name>A0AA51REJ9_9BACT</name>
<dbReference type="Pfam" id="PF13458">
    <property type="entry name" value="Peripla_BP_6"/>
    <property type="match status" value="1"/>
</dbReference>
<dbReference type="InterPro" id="IPR028081">
    <property type="entry name" value="Leu-bd"/>
</dbReference>
<feature type="domain" description="Leucine-binding protein" evidence="3">
    <location>
        <begin position="11"/>
        <end position="186"/>
    </location>
</feature>
<proteinExistence type="inferred from homology"/>
<evidence type="ECO:0000313" key="4">
    <source>
        <dbReference type="EMBL" id="WMN12614.1"/>
    </source>
</evidence>
<evidence type="ECO:0000313" key="5">
    <source>
        <dbReference type="Proteomes" id="UP001230496"/>
    </source>
</evidence>
<sequence length="377" mass="43586">MLIKHKNEEIIKVGVLVPQSPASPTASLNFVDGIKLYFTLFENRFLRGEVQLEIMDIGTGNSSKVLEKTQELMMNYKPNIILGYMNSMIGIELANMVNTHGIPVLISNLGEQAINQLHIPENLYFNTFQFWQSYFHLGKYLSEKSDKDWLIVSSLHDAGYDPLRAFRLGLQCNDANVVQEVYLNSDSDHDLIKEFNLKFEEMNNLFPALFFQPKLQHDLINYMSSRYDSLVTTPFYYGNDQTIKYWAFSDNTLVPDQKDIINGTMEYLNSDADLFHLLGYRAGAMLFEAVKNMDSPENDKINVKNTWARYNLKLNDEVLSIDTDYQDLNGLSGIYKGISNVKSNDRLHVIRSYDIDQYIMEEMTKDKALFTNPYMFF</sequence>
<dbReference type="AlphaFoldDB" id="A0AA51REJ9"/>
<gene>
    <name evidence="4" type="ORF">QYS49_34085</name>
</gene>
<dbReference type="SUPFAM" id="SSF53822">
    <property type="entry name" value="Periplasmic binding protein-like I"/>
    <property type="match status" value="1"/>
</dbReference>
<evidence type="ECO:0000259" key="3">
    <source>
        <dbReference type="Pfam" id="PF13458"/>
    </source>
</evidence>
<reference evidence="4 5" key="1">
    <citation type="submission" date="2023-08" db="EMBL/GenBank/DDBJ databases">
        <title>Comparative genomics and taxonomic characterization of three novel marine species of genus Marivirga.</title>
        <authorList>
            <person name="Muhammad N."/>
            <person name="Kim S.-G."/>
        </authorList>
    </citation>
    <scope>NUCLEOTIDE SEQUENCE [LARGE SCALE GENOMIC DNA]</scope>
    <source>
        <strain evidence="4 5">BDSF4-3</strain>
    </source>
</reference>
<organism evidence="4 5">
    <name type="scientific">Marivirga salinarum</name>
    <dbReference type="NCBI Taxonomy" id="3059078"/>
    <lineage>
        <taxon>Bacteria</taxon>
        <taxon>Pseudomonadati</taxon>
        <taxon>Bacteroidota</taxon>
        <taxon>Cytophagia</taxon>
        <taxon>Cytophagales</taxon>
        <taxon>Marivirgaceae</taxon>
        <taxon>Marivirga</taxon>
    </lineage>
</organism>